<proteinExistence type="inferred from homology"/>
<organism evidence="2 3">
    <name type="scientific">Solimonas fluminis</name>
    <dbReference type="NCBI Taxonomy" id="2086571"/>
    <lineage>
        <taxon>Bacteria</taxon>
        <taxon>Pseudomonadati</taxon>
        <taxon>Pseudomonadota</taxon>
        <taxon>Gammaproteobacteria</taxon>
        <taxon>Nevskiales</taxon>
        <taxon>Nevskiaceae</taxon>
        <taxon>Solimonas</taxon>
    </lineage>
</organism>
<dbReference type="SUPFAM" id="SSF52096">
    <property type="entry name" value="ClpP/crotonase"/>
    <property type="match status" value="1"/>
</dbReference>
<dbReference type="CDD" id="cd06558">
    <property type="entry name" value="crotonase-like"/>
    <property type="match status" value="1"/>
</dbReference>
<keyword evidence="2" id="KW-0456">Lyase</keyword>
<dbReference type="GO" id="GO:0004300">
    <property type="term" value="F:enoyl-CoA hydratase activity"/>
    <property type="evidence" value="ECO:0007669"/>
    <property type="project" value="UniProtKB-EC"/>
</dbReference>
<dbReference type="OrthoDB" id="9807606at2"/>
<comment type="similarity">
    <text evidence="1">Belongs to the enoyl-CoA hydratase/isomerase family.</text>
</comment>
<dbReference type="Gene3D" id="3.90.226.10">
    <property type="entry name" value="2-enoyl-CoA Hydratase, Chain A, domain 1"/>
    <property type="match status" value="1"/>
</dbReference>
<dbReference type="PANTHER" id="PTHR43802">
    <property type="entry name" value="ENOYL-COA HYDRATASE"/>
    <property type="match status" value="1"/>
</dbReference>
<dbReference type="AlphaFoldDB" id="A0A2S5TC10"/>
<dbReference type="RefSeq" id="WP_104231859.1">
    <property type="nucleotide sequence ID" value="NZ_PSNW01000012.1"/>
</dbReference>
<dbReference type="PANTHER" id="PTHR43802:SF1">
    <property type="entry name" value="IP11341P-RELATED"/>
    <property type="match status" value="1"/>
</dbReference>
<keyword evidence="3" id="KW-1185">Reference proteome</keyword>
<dbReference type="Pfam" id="PF00378">
    <property type="entry name" value="ECH_1"/>
    <property type="match status" value="2"/>
</dbReference>
<accession>A0A2S5TC10</accession>
<protein>
    <submittedName>
        <fullName evidence="2">Enoyl-CoA hydratase</fullName>
        <ecNumber evidence="2">4.2.1.17</ecNumber>
    </submittedName>
</protein>
<sequence length="304" mass="33436">MDTLKTMTYAVTGRIARITLDRPARGNGITMDLPRELAQCVERANIDPAVHVVALSGNGTGFCGGYDLVDSAEAMAIGEESEHRPKGSVLDPRVQMQNHVPGSLWDPMTDYAMMSRNVKGFMSLFHSEKPVVCKVHGFCVAGGTDMALCSDLLVIADDAKIGYPPARVWGSPTTSIWFHRIGLEKSKRLLFTGDCLSGKEAKEWGLAIESAPPEQLDERFEILLERIARMPVNQLVMMKLLLNQSVMSQGLHSTQILGTVFDGITRHTKEGYAFQQRAAEAGFRTAVRERDEPFGDFGLSTFKG</sequence>
<dbReference type="NCBIfam" id="NF006128">
    <property type="entry name" value="PRK08272.1"/>
    <property type="match status" value="1"/>
</dbReference>
<dbReference type="EMBL" id="PSNW01000012">
    <property type="protein sequence ID" value="PPE72544.1"/>
    <property type="molecule type" value="Genomic_DNA"/>
</dbReference>
<comment type="caution">
    <text evidence="2">The sequence shown here is derived from an EMBL/GenBank/DDBJ whole genome shotgun (WGS) entry which is preliminary data.</text>
</comment>
<gene>
    <name evidence="2" type="ORF">C3942_18440</name>
</gene>
<dbReference type="InterPro" id="IPR001753">
    <property type="entry name" value="Enoyl-CoA_hydra/iso"/>
</dbReference>
<dbReference type="EC" id="4.2.1.17" evidence="2"/>
<name>A0A2S5TC10_9GAMM</name>
<evidence type="ECO:0000313" key="3">
    <source>
        <dbReference type="Proteomes" id="UP000238220"/>
    </source>
</evidence>
<dbReference type="InterPro" id="IPR029045">
    <property type="entry name" value="ClpP/crotonase-like_dom_sf"/>
</dbReference>
<evidence type="ECO:0000313" key="2">
    <source>
        <dbReference type="EMBL" id="PPE72544.1"/>
    </source>
</evidence>
<dbReference type="Proteomes" id="UP000238220">
    <property type="component" value="Unassembled WGS sequence"/>
</dbReference>
<evidence type="ECO:0000256" key="1">
    <source>
        <dbReference type="ARBA" id="ARBA00005254"/>
    </source>
</evidence>
<reference evidence="2 3" key="1">
    <citation type="submission" date="2018-02" db="EMBL/GenBank/DDBJ databases">
        <title>Genome sequencing of Solimonas sp. HR-BB.</title>
        <authorList>
            <person name="Lee Y."/>
            <person name="Jeon C.O."/>
        </authorList>
    </citation>
    <scope>NUCLEOTIDE SEQUENCE [LARGE SCALE GENOMIC DNA]</scope>
    <source>
        <strain evidence="2 3">HR-BB</strain>
    </source>
</reference>